<reference evidence="6" key="1">
    <citation type="submission" date="2017-01" db="EMBL/GenBank/DDBJ databases">
        <authorList>
            <person name="Varghese N."/>
            <person name="Submissions S."/>
        </authorList>
    </citation>
    <scope>NUCLEOTIDE SEQUENCE [LARGE SCALE GENOMIC DNA]</scope>
    <source>
        <strain evidence="6">MNA4</strain>
    </source>
</reference>
<dbReference type="RefSeq" id="WP_076758306.1">
    <property type="nucleotide sequence ID" value="NZ_FTPL01000002.1"/>
</dbReference>
<evidence type="ECO:0000256" key="1">
    <source>
        <dbReference type="ARBA" id="ARBA00001946"/>
    </source>
</evidence>
<comment type="similarity">
    <text evidence="3">Belongs to the Nudix hydrolase family.</text>
</comment>
<dbReference type="InterPro" id="IPR020084">
    <property type="entry name" value="NUDIX_hydrolase_CS"/>
</dbReference>
<dbReference type="AlphaFoldDB" id="A0A1U7PQZ8"/>
<name>A0A1U7PQZ8_9BACI</name>
<organism evidence="5 6">
    <name type="scientific">Edaphobacillus lindanitolerans</name>
    <dbReference type="NCBI Taxonomy" id="550447"/>
    <lineage>
        <taxon>Bacteria</taxon>
        <taxon>Bacillati</taxon>
        <taxon>Bacillota</taxon>
        <taxon>Bacilli</taxon>
        <taxon>Bacillales</taxon>
        <taxon>Bacillaceae</taxon>
        <taxon>Edaphobacillus</taxon>
    </lineage>
</organism>
<dbReference type="Gene3D" id="3.90.79.10">
    <property type="entry name" value="Nucleoside Triphosphate Pyrophosphohydrolase"/>
    <property type="match status" value="1"/>
</dbReference>
<dbReference type="PROSITE" id="PS51257">
    <property type="entry name" value="PROKAR_LIPOPROTEIN"/>
    <property type="match status" value="1"/>
</dbReference>
<dbReference type="PANTHER" id="PTHR43046:SF2">
    <property type="entry name" value="8-OXO-DGTP DIPHOSPHATASE-RELATED"/>
    <property type="match status" value="1"/>
</dbReference>
<dbReference type="OrthoDB" id="9131041at2"/>
<dbReference type="Proteomes" id="UP000187550">
    <property type="component" value="Unassembled WGS sequence"/>
</dbReference>
<feature type="domain" description="Nudix hydrolase" evidence="4">
    <location>
        <begin position="5"/>
        <end position="145"/>
    </location>
</feature>
<dbReference type="Pfam" id="PF00293">
    <property type="entry name" value="NUDIX"/>
    <property type="match status" value="1"/>
</dbReference>
<keyword evidence="2 3" id="KW-0378">Hydrolase</keyword>
<accession>A0A1U7PQZ8</accession>
<dbReference type="STRING" id="550447.SAMN05428946_1869"/>
<gene>
    <name evidence="5" type="ORF">SAMN05428946_1869</name>
</gene>
<evidence type="ECO:0000256" key="2">
    <source>
        <dbReference type="ARBA" id="ARBA00022801"/>
    </source>
</evidence>
<evidence type="ECO:0000256" key="3">
    <source>
        <dbReference type="RuleBase" id="RU003476"/>
    </source>
</evidence>
<dbReference type="EMBL" id="FTPL01000002">
    <property type="protein sequence ID" value="SIT85756.1"/>
    <property type="molecule type" value="Genomic_DNA"/>
</dbReference>
<comment type="cofactor">
    <cofactor evidence="1">
        <name>Mg(2+)</name>
        <dbReference type="ChEBI" id="CHEBI:18420"/>
    </cofactor>
</comment>
<dbReference type="GO" id="GO:0016787">
    <property type="term" value="F:hydrolase activity"/>
    <property type="evidence" value="ECO:0007669"/>
    <property type="project" value="UniProtKB-KW"/>
</dbReference>
<dbReference type="SUPFAM" id="SSF55811">
    <property type="entry name" value="Nudix"/>
    <property type="match status" value="1"/>
</dbReference>
<proteinExistence type="inferred from homology"/>
<dbReference type="InterPro" id="IPR015797">
    <property type="entry name" value="NUDIX_hydrolase-like_dom_sf"/>
</dbReference>
<keyword evidence="6" id="KW-1185">Reference proteome</keyword>
<dbReference type="PRINTS" id="PR00502">
    <property type="entry name" value="NUDIXFAMILY"/>
</dbReference>
<dbReference type="PROSITE" id="PS00893">
    <property type="entry name" value="NUDIX_BOX"/>
    <property type="match status" value="1"/>
</dbReference>
<evidence type="ECO:0000313" key="6">
    <source>
        <dbReference type="Proteomes" id="UP000187550"/>
    </source>
</evidence>
<evidence type="ECO:0000313" key="5">
    <source>
        <dbReference type="EMBL" id="SIT85756.1"/>
    </source>
</evidence>
<dbReference type="InterPro" id="IPR020476">
    <property type="entry name" value="Nudix_hydrolase"/>
</dbReference>
<evidence type="ECO:0000259" key="4">
    <source>
        <dbReference type="PROSITE" id="PS51462"/>
    </source>
</evidence>
<dbReference type="InterPro" id="IPR000086">
    <property type="entry name" value="NUDIX_hydrolase_dom"/>
</dbReference>
<dbReference type="PROSITE" id="PS51462">
    <property type="entry name" value="NUDIX"/>
    <property type="match status" value="1"/>
</dbReference>
<sequence>MLTYTDRSGQRVDLFTEPGRAGMTPGHVLVAACEGGKWLMTVHPSRGLEWPGGKMEEGETPEEAAVREAYEETGAAIVNLRFVADYIVHADPPFCKRVFAADLAGIDGSAPRRETLGLSWLAEEEWDGCRELSSHMDDEGMRRIRRKVMDRAAGRND</sequence>
<protein>
    <submittedName>
        <fullName evidence="5">8-oxo-dGTP diphosphatase</fullName>
    </submittedName>
</protein>
<dbReference type="PANTHER" id="PTHR43046">
    <property type="entry name" value="GDP-MANNOSE MANNOSYL HYDROLASE"/>
    <property type="match status" value="1"/>
</dbReference>